<protein>
    <submittedName>
        <fullName evidence="1">Uncharacterized protein</fullName>
    </submittedName>
</protein>
<accession>M8AVR6</accession>
<reference evidence="1" key="1">
    <citation type="submission" date="2015-06" db="UniProtKB">
        <authorList>
            <consortium name="EnsemblPlants"/>
        </authorList>
    </citation>
    <scope>IDENTIFICATION</scope>
</reference>
<organism evidence="1">
    <name type="scientific">Aegilops tauschii</name>
    <name type="common">Tausch's goatgrass</name>
    <name type="synonym">Aegilops squarrosa</name>
    <dbReference type="NCBI Taxonomy" id="37682"/>
    <lineage>
        <taxon>Eukaryota</taxon>
        <taxon>Viridiplantae</taxon>
        <taxon>Streptophyta</taxon>
        <taxon>Embryophyta</taxon>
        <taxon>Tracheophyta</taxon>
        <taxon>Spermatophyta</taxon>
        <taxon>Magnoliopsida</taxon>
        <taxon>Liliopsida</taxon>
        <taxon>Poales</taxon>
        <taxon>Poaceae</taxon>
        <taxon>BOP clade</taxon>
        <taxon>Pooideae</taxon>
        <taxon>Triticodae</taxon>
        <taxon>Triticeae</taxon>
        <taxon>Triticinae</taxon>
        <taxon>Aegilops</taxon>
    </lineage>
</organism>
<dbReference type="ExpressionAtlas" id="M8AVR6">
    <property type="expression patterns" value="baseline"/>
</dbReference>
<dbReference type="AlphaFoldDB" id="M8AVR6"/>
<proteinExistence type="predicted"/>
<evidence type="ECO:0000313" key="1">
    <source>
        <dbReference type="EnsemblPlants" id="EMT08562"/>
    </source>
</evidence>
<name>M8AVR6_AEGTA</name>
<dbReference type="EnsemblPlants" id="EMT08562">
    <property type="protein sequence ID" value="EMT08562"/>
    <property type="gene ID" value="F775_24589"/>
</dbReference>
<sequence length="377" mass="42197">MAPLFITGAMAVLGGGPPMPESESIRLSDSDQFLRCTPHKEDASGLLHELVLADFILCLFAPRGSLLVRGTSVVNQQGFRFPFVLQALLSLLLLPSLARHLLAIKLCEISFVISLNVKNNQGTLSKSIELPKKHSPFKRRLHFNRVWPHLSVSWVRGGLVVLGHGLLWLSLFIYLFLKNKDIAKDYSVFLCDVWLPDRLIFSLPMTAVKQEEANTTGDISGGQITHAEPLCCKHNKPFEYIHRPGKAGSIQKFKGKKIQLKPGKLRKIIRTTTTPDRYYVCHMPETFATNDKRMYFSVPFSTGSFFPHMDADHGELSITTGDGTTAVTTRFIKGVDKRATITKGWSNFRQAHMSEGQAYAFAFKCTSKGLRLIVYSI</sequence>